<dbReference type="GO" id="GO:0007165">
    <property type="term" value="P:signal transduction"/>
    <property type="evidence" value="ECO:0007669"/>
    <property type="project" value="UniProtKB-KW"/>
</dbReference>
<evidence type="ECO:0000256" key="6">
    <source>
        <dbReference type="SAM" id="Phobius"/>
    </source>
</evidence>
<feature type="transmembrane region" description="Helical" evidence="6">
    <location>
        <begin position="233"/>
        <end position="253"/>
    </location>
</feature>
<keyword evidence="2 6" id="KW-1133">Transmembrane helix</keyword>
<dbReference type="InterPro" id="IPR024478">
    <property type="entry name" value="HlyB_4HB_MCP"/>
</dbReference>
<dbReference type="PRINTS" id="PR00260">
    <property type="entry name" value="CHEMTRNSDUCR"/>
</dbReference>
<keyword evidence="1 6" id="KW-0812">Transmembrane</keyword>
<organism evidence="9 10">
    <name type="scientific">Cellulomonas chitinilytica</name>
    <dbReference type="NCBI Taxonomy" id="398759"/>
    <lineage>
        <taxon>Bacteria</taxon>
        <taxon>Bacillati</taxon>
        <taxon>Actinomycetota</taxon>
        <taxon>Actinomycetes</taxon>
        <taxon>Micrococcales</taxon>
        <taxon>Cellulomonadaceae</taxon>
        <taxon>Cellulomonas</taxon>
    </lineage>
</organism>
<gene>
    <name evidence="9" type="ORF">Cch01nite_23860</name>
</gene>
<dbReference type="AlphaFoldDB" id="A0A919P3U7"/>
<dbReference type="GO" id="GO:0006935">
    <property type="term" value="P:chemotaxis"/>
    <property type="evidence" value="ECO:0007669"/>
    <property type="project" value="InterPro"/>
</dbReference>
<feature type="transmembrane region" description="Helical" evidence="6">
    <location>
        <begin position="49"/>
        <end position="69"/>
    </location>
</feature>
<dbReference type="InterPro" id="IPR003660">
    <property type="entry name" value="HAMP_dom"/>
</dbReference>
<evidence type="ECO:0000313" key="9">
    <source>
        <dbReference type="EMBL" id="GIG21662.1"/>
    </source>
</evidence>
<dbReference type="PROSITE" id="PS50111">
    <property type="entry name" value="CHEMOTAXIS_TRANSDUC_2"/>
    <property type="match status" value="1"/>
</dbReference>
<keyword evidence="3 5" id="KW-0807">Transducer</keyword>
<evidence type="ECO:0000256" key="1">
    <source>
        <dbReference type="ARBA" id="ARBA00022692"/>
    </source>
</evidence>
<evidence type="ECO:0000259" key="7">
    <source>
        <dbReference type="PROSITE" id="PS50111"/>
    </source>
</evidence>
<dbReference type="CDD" id="cd06225">
    <property type="entry name" value="HAMP"/>
    <property type="match status" value="1"/>
</dbReference>
<dbReference type="InterPro" id="IPR004090">
    <property type="entry name" value="Chemotax_Me-accpt_rcpt"/>
</dbReference>
<dbReference type="SMART" id="SM00283">
    <property type="entry name" value="MA"/>
    <property type="match status" value="1"/>
</dbReference>
<evidence type="ECO:0000259" key="8">
    <source>
        <dbReference type="PROSITE" id="PS50885"/>
    </source>
</evidence>
<dbReference type="PROSITE" id="PS50885">
    <property type="entry name" value="HAMP"/>
    <property type="match status" value="1"/>
</dbReference>
<comment type="caution">
    <text evidence="9">The sequence shown here is derived from an EMBL/GenBank/DDBJ whole genome shotgun (WGS) entry which is preliminary data.</text>
</comment>
<reference evidence="9" key="1">
    <citation type="submission" date="2021-01" db="EMBL/GenBank/DDBJ databases">
        <title>Whole genome shotgun sequence of Cellulomonas chitinilytica NBRC 110799.</title>
        <authorList>
            <person name="Komaki H."/>
            <person name="Tamura T."/>
        </authorList>
    </citation>
    <scope>NUCLEOTIDE SEQUENCE</scope>
    <source>
        <strain evidence="9">NBRC 110799</strain>
    </source>
</reference>
<dbReference type="InterPro" id="IPR004089">
    <property type="entry name" value="MCPsignal_dom"/>
</dbReference>
<keyword evidence="6" id="KW-0472">Membrane</keyword>
<dbReference type="SMART" id="SM00304">
    <property type="entry name" value="HAMP"/>
    <property type="match status" value="1"/>
</dbReference>
<dbReference type="Pfam" id="PF00672">
    <property type="entry name" value="HAMP"/>
    <property type="match status" value="1"/>
</dbReference>
<feature type="domain" description="HAMP" evidence="8">
    <location>
        <begin position="255"/>
        <end position="307"/>
    </location>
</feature>
<protein>
    <submittedName>
        <fullName evidence="9">Methyl-accepting chemotaxis protein</fullName>
    </submittedName>
</protein>
<dbReference type="Pfam" id="PF12729">
    <property type="entry name" value="4HB_MCP_1"/>
    <property type="match status" value="1"/>
</dbReference>
<dbReference type="SUPFAM" id="SSF58104">
    <property type="entry name" value="Methyl-accepting chemotaxis protein (MCP) signaling domain"/>
    <property type="match status" value="1"/>
</dbReference>
<comment type="similarity">
    <text evidence="4">Belongs to the methyl-accepting chemotaxis (MCP) protein family.</text>
</comment>
<dbReference type="GO" id="GO:0016020">
    <property type="term" value="C:membrane"/>
    <property type="evidence" value="ECO:0007669"/>
    <property type="project" value="InterPro"/>
</dbReference>
<name>A0A919P3U7_9CELL</name>
<evidence type="ECO:0000256" key="4">
    <source>
        <dbReference type="ARBA" id="ARBA00029447"/>
    </source>
</evidence>
<evidence type="ECO:0000256" key="5">
    <source>
        <dbReference type="PROSITE-ProRule" id="PRU00284"/>
    </source>
</evidence>
<dbReference type="Proteomes" id="UP000632740">
    <property type="component" value="Unassembled WGS sequence"/>
</dbReference>
<sequence length="570" mass="58737">MSLIRDGLGRLSRLGLGLGRGLGHGLGRGLGRVVPAVGRFLAPSIGRRMALGFGASIVCMLAIALLGTLRVAQVEDRLSTINDVNGVKQSYAIDMRSSVNAQAVSIRDVVLILPRDQHLLDKEVAHLDEEADAYAEARAKMADLVAGRSTGSETERAALATIDDVESRTLPVIARVVQMRQDQDPQMTRVIAEAAKPVLDEWLTALDDLIRLEDHMNAAQTSQARAIAGGFRAMSLGAAGVGVVLSVLIALSVTRGVTRPLARAVDVLESAAAGDLTGRIGGTSQDEVGRMSRSLDEALTAFGGVLSTFADRADGLRGTSERVAALSEQVADGASRSSEQAESVAAASRQVSDTVQAVAAGTEQMGSSIRAIAQSATDASAVADRAVTTVTSASTTIERLGESSKAIGDVVHVISSIAAQTSLLALNATIEAARAGEAGKGFAVVASEVRELAGQTARATDDITARITAIQEDSAGAVGAISAVAGVITQMNAHQQTIASAVEEQTATTAEMDRGVADAAAGSARIAESIEGVVDVARATSESVADSRGAADELAHVSAELTELVTQFRY</sequence>
<dbReference type="GO" id="GO:0004888">
    <property type="term" value="F:transmembrane signaling receptor activity"/>
    <property type="evidence" value="ECO:0007669"/>
    <property type="project" value="InterPro"/>
</dbReference>
<dbReference type="EMBL" id="BONK01000007">
    <property type="protein sequence ID" value="GIG21662.1"/>
    <property type="molecule type" value="Genomic_DNA"/>
</dbReference>
<dbReference type="PANTHER" id="PTHR32089:SF112">
    <property type="entry name" value="LYSOZYME-LIKE PROTEIN-RELATED"/>
    <property type="match status" value="1"/>
</dbReference>
<feature type="domain" description="Methyl-accepting transducer" evidence="7">
    <location>
        <begin position="319"/>
        <end position="558"/>
    </location>
</feature>
<dbReference type="RefSeq" id="WP_203754221.1">
    <property type="nucleotide sequence ID" value="NZ_BONK01000007.1"/>
</dbReference>
<dbReference type="PANTHER" id="PTHR32089">
    <property type="entry name" value="METHYL-ACCEPTING CHEMOTAXIS PROTEIN MCPB"/>
    <property type="match status" value="1"/>
</dbReference>
<proteinExistence type="inferred from homology"/>
<dbReference type="Gene3D" id="1.10.287.950">
    <property type="entry name" value="Methyl-accepting chemotaxis protein"/>
    <property type="match status" value="1"/>
</dbReference>
<evidence type="ECO:0000313" key="10">
    <source>
        <dbReference type="Proteomes" id="UP000632740"/>
    </source>
</evidence>
<evidence type="ECO:0000256" key="2">
    <source>
        <dbReference type="ARBA" id="ARBA00022989"/>
    </source>
</evidence>
<dbReference type="Pfam" id="PF00015">
    <property type="entry name" value="MCPsignal"/>
    <property type="match status" value="1"/>
</dbReference>
<keyword evidence="10" id="KW-1185">Reference proteome</keyword>
<evidence type="ECO:0000256" key="3">
    <source>
        <dbReference type="ARBA" id="ARBA00023224"/>
    </source>
</evidence>
<accession>A0A919P3U7</accession>